<evidence type="ECO:0000256" key="3">
    <source>
        <dbReference type="ARBA" id="ARBA00022679"/>
    </source>
</evidence>
<evidence type="ECO:0000256" key="2">
    <source>
        <dbReference type="ARBA" id="ARBA00022603"/>
    </source>
</evidence>
<dbReference type="RefSeq" id="WP_246449860.1">
    <property type="nucleotide sequence ID" value="NZ_JACBZD010000001.1"/>
</dbReference>
<dbReference type="InterPro" id="IPR000878">
    <property type="entry name" value="4pyrrol_Mease"/>
</dbReference>
<feature type="domain" description="Tetrapyrrole biosynthesis uroporphyrinogen III synthase" evidence="8">
    <location>
        <begin position="359"/>
        <end position="589"/>
    </location>
</feature>
<proteinExistence type="predicted"/>
<dbReference type="FunFam" id="3.40.50.10090:FF:000001">
    <property type="entry name" value="Bifunctional uroporphyrinogen-III C-methyltransferase/uroporphyrinogen-III synthase"/>
    <property type="match status" value="1"/>
</dbReference>
<feature type="region of interest" description="Disordered" evidence="6">
    <location>
        <begin position="88"/>
        <end position="129"/>
    </location>
</feature>
<keyword evidence="10" id="KW-1185">Reference proteome</keyword>
<dbReference type="GO" id="GO:0032259">
    <property type="term" value="P:methylation"/>
    <property type="evidence" value="ECO:0007669"/>
    <property type="project" value="UniProtKB-KW"/>
</dbReference>
<feature type="domain" description="Tetrapyrrole methylase" evidence="7">
    <location>
        <begin position="150"/>
        <end position="300"/>
    </location>
</feature>
<dbReference type="Proteomes" id="UP000567795">
    <property type="component" value="Unassembled WGS sequence"/>
</dbReference>
<protein>
    <recommendedName>
        <fullName evidence="1">uroporphyrinogen-III C-methyltransferase</fullName>
        <ecNumber evidence="1">2.1.1.107</ecNumber>
    </recommendedName>
</protein>
<keyword evidence="3 9" id="KW-0808">Transferase</keyword>
<dbReference type="Pfam" id="PF00590">
    <property type="entry name" value="TP_methylase"/>
    <property type="match status" value="2"/>
</dbReference>
<dbReference type="EC" id="2.1.1.107" evidence="1"/>
<dbReference type="PANTHER" id="PTHR45790">
    <property type="entry name" value="SIROHEME SYNTHASE-RELATED"/>
    <property type="match status" value="1"/>
</dbReference>
<dbReference type="Gene3D" id="3.30.950.10">
    <property type="entry name" value="Methyltransferase, Cobalt-precorrin-4 Transmethylase, Domain 2"/>
    <property type="match status" value="1"/>
</dbReference>
<keyword evidence="4" id="KW-0949">S-adenosyl-L-methionine</keyword>
<evidence type="ECO:0000256" key="4">
    <source>
        <dbReference type="ARBA" id="ARBA00022691"/>
    </source>
</evidence>
<dbReference type="InterPro" id="IPR003043">
    <property type="entry name" value="Uropor_MeTrfase_CS"/>
</dbReference>
<dbReference type="InterPro" id="IPR036108">
    <property type="entry name" value="4pyrrol_syn_uPrphyn_synt_sf"/>
</dbReference>
<dbReference type="GO" id="GO:0004851">
    <property type="term" value="F:uroporphyrin-III C-methyltransferase activity"/>
    <property type="evidence" value="ECO:0007669"/>
    <property type="project" value="UniProtKB-EC"/>
</dbReference>
<dbReference type="GO" id="GO:0019354">
    <property type="term" value="P:siroheme biosynthetic process"/>
    <property type="evidence" value="ECO:0007669"/>
    <property type="project" value="TreeGrafter"/>
</dbReference>
<dbReference type="PANTHER" id="PTHR45790:SF3">
    <property type="entry name" value="S-ADENOSYL-L-METHIONINE-DEPENDENT UROPORPHYRINOGEN III METHYLTRANSFERASE, CHLOROPLASTIC"/>
    <property type="match status" value="1"/>
</dbReference>
<keyword evidence="5" id="KW-0627">Porphyrin biosynthesis</keyword>
<evidence type="ECO:0000256" key="6">
    <source>
        <dbReference type="SAM" id="MobiDB-lite"/>
    </source>
</evidence>
<evidence type="ECO:0000313" key="10">
    <source>
        <dbReference type="Proteomes" id="UP000567795"/>
    </source>
</evidence>
<dbReference type="PROSITE" id="PS00839">
    <property type="entry name" value="SUMT_1"/>
    <property type="match status" value="1"/>
</dbReference>
<evidence type="ECO:0000259" key="8">
    <source>
        <dbReference type="Pfam" id="PF02602"/>
    </source>
</evidence>
<feature type="compositionally biased region" description="Basic residues" evidence="6">
    <location>
        <begin position="614"/>
        <end position="625"/>
    </location>
</feature>
<organism evidence="9 10">
    <name type="scientific">Allostreptomyces psammosilenae</name>
    <dbReference type="NCBI Taxonomy" id="1892865"/>
    <lineage>
        <taxon>Bacteria</taxon>
        <taxon>Bacillati</taxon>
        <taxon>Actinomycetota</taxon>
        <taxon>Actinomycetes</taxon>
        <taxon>Kitasatosporales</taxon>
        <taxon>Streptomycetaceae</taxon>
        <taxon>Allostreptomyces</taxon>
    </lineage>
</organism>
<dbReference type="Gene3D" id="3.40.50.10090">
    <property type="match status" value="2"/>
</dbReference>
<dbReference type="SUPFAM" id="SSF69618">
    <property type="entry name" value="HemD-like"/>
    <property type="match status" value="1"/>
</dbReference>
<dbReference type="CDD" id="cd06578">
    <property type="entry name" value="HemD"/>
    <property type="match status" value="1"/>
</dbReference>
<dbReference type="InterPro" id="IPR003754">
    <property type="entry name" value="4pyrrol_synth_uPrphyn_synth"/>
</dbReference>
<dbReference type="InterPro" id="IPR014776">
    <property type="entry name" value="4pyrrole_Mease_sub2"/>
</dbReference>
<dbReference type="EMBL" id="JACBZD010000001">
    <property type="protein sequence ID" value="NYI05766.1"/>
    <property type="molecule type" value="Genomic_DNA"/>
</dbReference>
<dbReference type="InterPro" id="IPR035996">
    <property type="entry name" value="4pyrrol_Methylase_sf"/>
</dbReference>
<feature type="domain" description="Tetrapyrrole methylase" evidence="7">
    <location>
        <begin position="13"/>
        <end position="62"/>
    </location>
</feature>
<name>A0A852ZTN0_9ACTN</name>
<dbReference type="AlphaFoldDB" id="A0A852ZTN0"/>
<reference evidence="9 10" key="1">
    <citation type="submission" date="2020-07" db="EMBL/GenBank/DDBJ databases">
        <title>Sequencing the genomes of 1000 actinobacteria strains.</title>
        <authorList>
            <person name="Klenk H.-P."/>
        </authorList>
    </citation>
    <scope>NUCLEOTIDE SEQUENCE [LARGE SCALE GENOMIC DNA]</scope>
    <source>
        <strain evidence="9 10">DSM 42178</strain>
    </source>
</reference>
<dbReference type="Pfam" id="PF02602">
    <property type="entry name" value="HEM4"/>
    <property type="match status" value="1"/>
</dbReference>
<evidence type="ECO:0000313" key="9">
    <source>
        <dbReference type="EMBL" id="NYI05766.1"/>
    </source>
</evidence>
<keyword evidence="9" id="KW-0456">Lyase</keyword>
<dbReference type="GO" id="GO:0004852">
    <property type="term" value="F:uroporphyrinogen-III synthase activity"/>
    <property type="evidence" value="ECO:0007669"/>
    <property type="project" value="InterPro"/>
</dbReference>
<dbReference type="SUPFAM" id="SSF53790">
    <property type="entry name" value="Tetrapyrrole methylase"/>
    <property type="match status" value="1"/>
</dbReference>
<comment type="caution">
    <text evidence="9">The sequence shown here is derived from an EMBL/GenBank/DDBJ whole genome shotgun (WGS) entry which is preliminary data.</text>
</comment>
<dbReference type="InterPro" id="IPR014777">
    <property type="entry name" value="4pyrrole_Mease_sub1"/>
</dbReference>
<dbReference type="Gene3D" id="3.40.1010.10">
    <property type="entry name" value="Cobalt-precorrin-4 Transmethylase, Domain 1"/>
    <property type="match status" value="1"/>
</dbReference>
<keyword evidence="2 9" id="KW-0489">Methyltransferase</keyword>
<evidence type="ECO:0000256" key="1">
    <source>
        <dbReference type="ARBA" id="ARBA00012162"/>
    </source>
</evidence>
<accession>A0A852ZTN0</accession>
<feature type="region of interest" description="Disordered" evidence="6">
    <location>
        <begin position="602"/>
        <end position="625"/>
    </location>
</feature>
<dbReference type="InterPro" id="IPR050161">
    <property type="entry name" value="Siro_Cobalamin_biosynth"/>
</dbReference>
<gene>
    <name evidence="9" type="ORF">FHU37_002709</name>
</gene>
<sequence>MSPTTKKKTTGQVTFLGAGPGDPGLLTLRAVEVLATADVLVAEERLSEVLRRYCPDGVEVVDPAECVAVGPVVDLPVGREDRAPAGATALSASAPGSAVPAGSVPAASGGSHAAKGSVGSTGSSGSSGSSATAALLAGAALATDGSAPGGHGAAPVEVPARLRAAVAAGKHVVRAVPGDPGMDGAATREMLACAQERVLFEIVPGIAPVAGVPAYAGVPLHGGRGTDVRYVEGSGLDSEEWQALGACDTTLLLSAPLQVLPGAAADLVTGGRKPSTPVSVTVDGSTTRQRTWTATLGTLAAELKAAKVLAPSIAAADSPMAITVVGDVVERRSELSWFETKPLFGWQVLVPRTKEQAASLSEQLRSYGAVPHEVPTIAVEPPRTPQQMERAIKGLVTGRYEWIAFTSVNAVRAVREKFEEYGLDARAFAGIKVAAVGEQTARALVEFGVKPDLVPSGEQSAAGLLEDWPPYDPVFDPIDRVFLPRADIATETLVAGLIELGWEVDDVTAYRTVRASPPPAATREAIKGGGFDAVLFTSSSTVRNLVGIAGKPHNVTVIACIGPATAKTAEEHGLRVDVLSPEPSVAALAEALADFGAARRDAALAAGESPSRPSQRRAGSRRKAR</sequence>
<evidence type="ECO:0000256" key="5">
    <source>
        <dbReference type="ARBA" id="ARBA00023244"/>
    </source>
</evidence>
<dbReference type="FunFam" id="3.40.50.10090:FF:000002">
    <property type="entry name" value="Bifunctional uroporphyrinogen-III C-methyltransferase/uroporphyrinogen-III synthase"/>
    <property type="match status" value="1"/>
</dbReference>
<evidence type="ECO:0000259" key="7">
    <source>
        <dbReference type="Pfam" id="PF00590"/>
    </source>
</evidence>